<sequence>MSVIVGASVDPAGVTMVDSIKVYTKTKEAFCWPEESDEFQEATAPKTPSATSNVPPATTAAVITTNNTETAEVQPTEPLPLTSADRLLGSALEVLDGAFAVVSVDEKDPTWQKALNTATSLLTLPTPPTVQQHTRALLASLFPTRAAYYNHKDQAELTYVMQTLSKENKDMDVEAYQRLLVTARSVAVSSLLASLTELDSKEKSHFVTQLMEAFWKLHISKPANPMLAPVCLTR</sequence>
<evidence type="ECO:0000313" key="2">
    <source>
        <dbReference type="EMBL" id="KAJ8300175.1"/>
    </source>
</evidence>
<evidence type="ECO:0000256" key="1">
    <source>
        <dbReference type="SAM" id="MobiDB-lite"/>
    </source>
</evidence>
<evidence type="ECO:0000313" key="3">
    <source>
        <dbReference type="Proteomes" id="UP001217089"/>
    </source>
</evidence>
<dbReference type="InterPro" id="IPR045189">
    <property type="entry name" value="UBR4-like"/>
</dbReference>
<reference evidence="2 3" key="1">
    <citation type="submission" date="2022-12" db="EMBL/GenBank/DDBJ databases">
        <title>Chromosome-level genome of Tegillarca granosa.</title>
        <authorList>
            <person name="Kim J."/>
        </authorList>
    </citation>
    <scope>NUCLEOTIDE SEQUENCE [LARGE SCALE GENOMIC DNA]</scope>
    <source>
        <strain evidence="2">Teg-2019</strain>
        <tissue evidence="2">Adductor muscle</tissue>
    </source>
</reference>
<protein>
    <recommendedName>
        <fullName evidence="4">Vitellogenin</fullName>
    </recommendedName>
</protein>
<name>A0ABQ9E9L6_TEGGR</name>
<organism evidence="2 3">
    <name type="scientific">Tegillarca granosa</name>
    <name type="common">Malaysian cockle</name>
    <name type="synonym">Anadara granosa</name>
    <dbReference type="NCBI Taxonomy" id="220873"/>
    <lineage>
        <taxon>Eukaryota</taxon>
        <taxon>Metazoa</taxon>
        <taxon>Spiralia</taxon>
        <taxon>Lophotrochozoa</taxon>
        <taxon>Mollusca</taxon>
        <taxon>Bivalvia</taxon>
        <taxon>Autobranchia</taxon>
        <taxon>Pteriomorphia</taxon>
        <taxon>Arcoida</taxon>
        <taxon>Arcoidea</taxon>
        <taxon>Arcidae</taxon>
        <taxon>Tegillarca</taxon>
    </lineage>
</organism>
<feature type="compositionally biased region" description="Polar residues" evidence="1">
    <location>
        <begin position="46"/>
        <end position="55"/>
    </location>
</feature>
<proteinExistence type="predicted"/>
<accession>A0ABQ9E9L6</accession>
<feature type="region of interest" description="Disordered" evidence="1">
    <location>
        <begin position="36"/>
        <end position="55"/>
    </location>
</feature>
<dbReference type="Proteomes" id="UP001217089">
    <property type="component" value="Unassembled WGS sequence"/>
</dbReference>
<gene>
    <name evidence="2" type="ORF">KUTeg_021694</name>
</gene>
<dbReference type="PANTHER" id="PTHR21725">
    <property type="entry name" value="E3 UBIQUITIN-PROTEIN LIGASE UBR4"/>
    <property type="match status" value="1"/>
</dbReference>
<dbReference type="EMBL" id="JARBDR010000919">
    <property type="protein sequence ID" value="KAJ8300175.1"/>
    <property type="molecule type" value="Genomic_DNA"/>
</dbReference>
<evidence type="ECO:0008006" key="4">
    <source>
        <dbReference type="Google" id="ProtNLM"/>
    </source>
</evidence>
<comment type="caution">
    <text evidence="2">The sequence shown here is derived from an EMBL/GenBank/DDBJ whole genome shotgun (WGS) entry which is preliminary data.</text>
</comment>
<keyword evidence="3" id="KW-1185">Reference proteome</keyword>
<dbReference type="PANTHER" id="PTHR21725:SF1">
    <property type="entry name" value="E3 UBIQUITIN-PROTEIN LIGASE UBR4"/>
    <property type="match status" value="1"/>
</dbReference>